<dbReference type="Proteomes" id="UP000199202">
    <property type="component" value="Unassembled WGS sequence"/>
</dbReference>
<dbReference type="PROSITE" id="PS51257">
    <property type="entry name" value="PROKAR_LIPOPROTEIN"/>
    <property type="match status" value="1"/>
</dbReference>
<organism evidence="4 5">
    <name type="scientific">Nonomuraea jiangxiensis</name>
    <dbReference type="NCBI Taxonomy" id="633440"/>
    <lineage>
        <taxon>Bacteria</taxon>
        <taxon>Bacillati</taxon>
        <taxon>Actinomycetota</taxon>
        <taxon>Actinomycetes</taxon>
        <taxon>Streptosporangiales</taxon>
        <taxon>Streptosporangiaceae</taxon>
        <taxon>Nonomuraea</taxon>
    </lineage>
</organism>
<dbReference type="RefSeq" id="WP_176993270.1">
    <property type="nucleotide sequence ID" value="NZ_FNDJ01000008.1"/>
</dbReference>
<accession>A0A1G8QAW6</accession>
<dbReference type="Pfam" id="PF10646">
    <property type="entry name" value="Germane"/>
    <property type="match status" value="1"/>
</dbReference>
<feature type="chain" id="PRO_5039114417" description="GerMN domain-containing protein" evidence="2">
    <location>
        <begin position="22"/>
        <end position="178"/>
    </location>
</feature>
<proteinExistence type="predicted"/>
<keyword evidence="5" id="KW-1185">Reference proteome</keyword>
<gene>
    <name evidence="4" type="ORF">SAMN05421869_108169</name>
</gene>
<evidence type="ECO:0000256" key="2">
    <source>
        <dbReference type="SAM" id="SignalP"/>
    </source>
</evidence>
<protein>
    <recommendedName>
        <fullName evidence="3">GerMN domain-containing protein</fullName>
    </recommendedName>
</protein>
<feature type="compositionally biased region" description="Pro residues" evidence="1">
    <location>
        <begin position="165"/>
        <end position="178"/>
    </location>
</feature>
<evidence type="ECO:0000313" key="4">
    <source>
        <dbReference type="EMBL" id="SDJ01240.1"/>
    </source>
</evidence>
<dbReference type="EMBL" id="FNDJ01000008">
    <property type="protein sequence ID" value="SDJ01240.1"/>
    <property type="molecule type" value="Genomic_DNA"/>
</dbReference>
<evidence type="ECO:0000313" key="5">
    <source>
        <dbReference type="Proteomes" id="UP000199202"/>
    </source>
</evidence>
<feature type="signal peptide" evidence="2">
    <location>
        <begin position="1"/>
        <end position="21"/>
    </location>
</feature>
<feature type="domain" description="GerMN" evidence="3">
    <location>
        <begin position="47"/>
        <end position="148"/>
    </location>
</feature>
<dbReference type="AlphaFoldDB" id="A0A1G8QAW6"/>
<evidence type="ECO:0000259" key="3">
    <source>
        <dbReference type="Pfam" id="PF10646"/>
    </source>
</evidence>
<dbReference type="STRING" id="633440.SAMN05421869_108169"/>
<reference evidence="4 5" key="1">
    <citation type="submission" date="2016-10" db="EMBL/GenBank/DDBJ databases">
        <authorList>
            <person name="de Groot N.N."/>
        </authorList>
    </citation>
    <scope>NUCLEOTIDE SEQUENCE [LARGE SCALE GENOMIC DNA]</scope>
    <source>
        <strain evidence="4 5">CGMCC 4.6533</strain>
    </source>
</reference>
<evidence type="ECO:0000256" key="1">
    <source>
        <dbReference type="SAM" id="MobiDB-lite"/>
    </source>
</evidence>
<keyword evidence="2" id="KW-0732">Signal</keyword>
<feature type="region of interest" description="Disordered" evidence="1">
    <location>
        <begin position="155"/>
        <end position="178"/>
    </location>
</feature>
<dbReference type="InterPro" id="IPR019606">
    <property type="entry name" value="GerMN"/>
</dbReference>
<name>A0A1G8QAW6_9ACTN</name>
<sequence>MRTALPRRALAAGLVSLLAVAGCGVRPSDAIPAGDPPSGFVQPTRKITIYLVKAGRLSPVTRPGPGPSPADTLALLAAGPTATEQAHGLTTDVPPDAGPFSVTVRPAGRLVVNPSTPAGDLSKLAVEQIGCTAAAATPVTPAQVSVVGAGRSVSLRNCPGTGGDVPPPLDIPPSPSSD</sequence>